<dbReference type="InterPro" id="IPR050077">
    <property type="entry name" value="LexA_repressor"/>
</dbReference>
<dbReference type="OrthoDB" id="9791537at2"/>
<dbReference type="Proteomes" id="UP000256542">
    <property type="component" value="Unassembled WGS sequence"/>
</dbReference>
<dbReference type="InterPro" id="IPR015927">
    <property type="entry name" value="Peptidase_S24_S26A/B/C"/>
</dbReference>
<dbReference type="RefSeq" id="WP_115896411.1">
    <property type="nucleotide sequence ID" value="NZ_QUNG01000002.1"/>
</dbReference>
<dbReference type="SUPFAM" id="SSF51306">
    <property type="entry name" value="LexA/Signal peptidase"/>
    <property type="match status" value="1"/>
</dbReference>
<comment type="caution">
    <text evidence="2">The sequence shown here is derived from an EMBL/GenBank/DDBJ whole genome shotgun (WGS) entry which is preliminary data.</text>
</comment>
<protein>
    <submittedName>
        <fullName evidence="2">Phage repressor protein</fullName>
    </submittedName>
</protein>
<reference evidence="2 3" key="1">
    <citation type="submission" date="2018-08" db="EMBL/GenBank/DDBJ databases">
        <title>Genomic Encyclopedia of Type Strains, Phase III (KMG-III): the genomes of soil and plant-associated and newly described type strains.</title>
        <authorList>
            <person name="Whitman W."/>
        </authorList>
    </citation>
    <scope>NUCLEOTIDE SEQUENCE [LARGE SCALE GENOMIC DNA]</scope>
    <source>
        <strain evidence="2 3">CECT 7375</strain>
    </source>
</reference>
<proteinExistence type="predicted"/>
<sequence length="214" mass="23508">MNNLSERLNHALKIAGITQSELARRIGIKQQSINQICSGKSARSRYTTQIADAINVNSHWLATGEGAIGMGLNNLESGPAIQGKIPLINWVQAGCWAQIRKRFTSDDAEEWREYTGKVNEGCFALRVKGDSMENPNGKKSIPEGALVIVDPDMEYHSGSFVVARLENATEATLKQFVSDGNHQFLKPLNPQYPAIPINDNCTIVGVVKQAIIEF</sequence>
<dbReference type="PROSITE" id="PS50943">
    <property type="entry name" value="HTH_CROC1"/>
    <property type="match status" value="1"/>
</dbReference>
<dbReference type="CDD" id="cd00093">
    <property type="entry name" value="HTH_XRE"/>
    <property type="match status" value="1"/>
</dbReference>
<dbReference type="SMART" id="SM00530">
    <property type="entry name" value="HTH_XRE"/>
    <property type="match status" value="1"/>
</dbReference>
<dbReference type="GO" id="GO:0003677">
    <property type="term" value="F:DNA binding"/>
    <property type="evidence" value="ECO:0007669"/>
    <property type="project" value="InterPro"/>
</dbReference>
<dbReference type="CDD" id="cd06529">
    <property type="entry name" value="S24_LexA-like"/>
    <property type="match status" value="1"/>
</dbReference>
<dbReference type="PANTHER" id="PTHR33516:SF2">
    <property type="entry name" value="LEXA REPRESSOR-RELATED"/>
    <property type="match status" value="1"/>
</dbReference>
<dbReference type="PANTHER" id="PTHR33516">
    <property type="entry name" value="LEXA REPRESSOR"/>
    <property type="match status" value="1"/>
</dbReference>
<organism evidence="2 3">
    <name type="scientific">Marinomonas pollencensis</name>
    <dbReference type="NCBI Taxonomy" id="491954"/>
    <lineage>
        <taxon>Bacteria</taxon>
        <taxon>Pseudomonadati</taxon>
        <taxon>Pseudomonadota</taxon>
        <taxon>Gammaproteobacteria</taxon>
        <taxon>Oceanospirillales</taxon>
        <taxon>Oceanospirillaceae</taxon>
        <taxon>Marinomonas</taxon>
    </lineage>
</organism>
<dbReference type="InterPro" id="IPR010982">
    <property type="entry name" value="Lambda_DNA-bd_dom_sf"/>
</dbReference>
<dbReference type="InterPro" id="IPR036286">
    <property type="entry name" value="LexA/Signal_pep-like_sf"/>
</dbReference>
<dbReference type="Gene3D" id="1.10.260.40">
    <property type="entry name" value="lambda repressor-like DNA-binding domains"/>
    <property type="match status" value="1"/>
</dbReference>
<feature type="domain" description="HTH cro/C1-type" evidence="1">
    <location>
        <begin position="8"/>
        <end position="61"/>
    </location>
</feature>
<dbReference type="Gene3D" id="2.10.109.10">
    <property type="entry name" value="Umud Fragment, subunit A"/>
    <property type="match status" value="1"/>
</dbReference>
<dbReference type="Pfam" id="PF00717">
    <property type="entry name" value="Peptidase_S24"/>
    <property type="match status" value="1"/>
</dbReference>
<evidence type="ECO:0000313" key="3">
    <source>
        <dbReference type="Proteomes" id="UP000256542"/>
    </source>
</evidence>
<evidence type="ECO:0000259" key="1">
    <source>
        <dbReference type="PROSITE" id="PS50943"/>
    </source>
</evidence>
<gene>
    <name evidence="2" type="ORF">DFP81_102155</name>
</gene>
<dbReference type="InterPro" id="IPR039418">
    <property type="entry name" value="LexA-like"/>
</dbReference>
<dbReference type="AlphaFoldDB" id="A0A3E0DU07"/>
<keyword evidence="3" id="KW-1185">Reference proteome</keyword>
<accession>A0A3E0DU07</accession>
<dbReference type="InterPro" id="IPR001387">
    <property type="entry name" value="Cro/C1-type_HTH"/>
</dbReference>
<dbReference type="EMBL" id="QUNG01000002">
    <property type="protein sequence ID" value="REG85622.1"/>
    <property type="molecule type" value="Genomic_DNA"/>
</dbReference>
<dbReference type="SUPFAM" id="SSF47413">
    <property type="entry name" value="lambda repressor-like DNA-binding domains"/>
    <property type="match status" value="1"/>
</dbReference>
<name>A0A3E0DU07_9GAMM</name>
<dbReference type="Pfam" id="PF01381">
    <property type="entry name" value="HTH_3"/>
    <property type="match status" value="1"/>
</dbReference>
<evidence type="ECO:0000313" key="2">
    <source>
        <dbReference type="EMBL" id="REG85622.1"/>
    </source>
</evidence>